<dbReference type="Gene3D" id="3.80.30.20">
    <property type="entry name" value="tm_1862 like domain"/>
    <property type="match status" value="1"/>
</dbReference>
<dbReference type="InterPro" id="IPR007197">
    <property type="entry name" value="rSAM"/>
</dbReference>
<dbReference type="PROSITE" id="PS51918">
    <property type="entry name" value="RADICAL_SAM"/>
    <property type="match status" value="1"/>
</dbReference>
<dbReference type="Pfam" id="PF04055">
    <property type="entry name" value="Radical_SAM"/>
    <property type="match status" value="1"/>
</dbReference>
<dbReference type="SMART" id="SM00729">
    <property type="entry name" value="Elp3"/>
    <property type="match status" value="1"/>
</dbReference>
<keyword evidence="2" id="KW-0963">Cytoplasm</keyword>
<evidence type="ECO:0000256" key="1">
    <source>
        <dbReference type="ARBA" id="ARBA00006100"/>
    </source>
</evidence>
<dbReference type="KEGG" id="snep:Enr13x_77330"/>
<accession>A0A518I3Y5</accession>
<dbReference type="Proteomes" id="UP000319004">
    <property type="component" value="Chromosome"/>
</dbReference>
<dbReference type="PANTHER" id="PTHR13932">
    <property type="entry name" value="COPROPORPHYRINIGEN III OXIDASE"/>
    <property type="match status" value="1"/>
</dbReference>
<name>A0A518I3Y5_9BACT</name>
<keyword evidence="2" id="KW-0004">4Fe-4S</keyword>
<dbReference type="SFLD" id="SFLDG01082">
    <property type="entry name" value="B12-binding_domain_containing"/>
    <property type="match status" value="1"/>
</dbReference>
<dbReference type="InterPro" id="IPR010723">
    <property type="entry name" value="HemN_C"/>
</dbReference>
<keyword evidence="2" id="KW-0411">Iron-sulfur</keyword>
<dbReference type="SFLD" id="SFLDF00562">
    <property type="entry name" value="HemN-like__clustered_with_heat"/>
    <property type="match status" value="1"/>
</dbReference>
<comment type="function">
    <text evidence="2">Probably acts as a heme chaperone, transferring heme to an unknown acceptor. Binds one molecule of heme per monomer, possibly covalently. Binds 1 [4Fe-4S] cluster. The cluster is coordinated with 3 cysteines and an exchangeable S-adenosyl-L-methionine.</text>
</comment>
<sequence length="381" mass="42267">MDWPTPRSAYVHVPFCRHRCGYCNFSVVADRDDLMQRYLVAIDHELELIARRLQRLPIIDTLFVGGGTPTHLPNELLETFLQSLRRRFEFAEGFEWTMEANPEDISDEKLSMMSGFGVNRLSLGVQSFNDRKLAVLERSHSGQSAEAIVQQAAQTIPNVSIDLIFAAPGETLSSWARDLRTAAALPITHVSTYSLTYEKGTSFWTRQRRGDLSAVDESVEITMYDLGRRVLAEAGLAHYEISNFAKPGFRCRHNLAYWRGDGWFAAGPGAAAFIDGVRATNHRSTTTYLKRIESGDSAIAESETISAIEAAREGAAFGVRMIDGVDLSELETRTGIAIETLCAPQLDELQSQGLIDRSGRHIKLTPRGIHFADTVASELLG</sequence>
<evidence type="ECO:0000313" key="5">
    <source>
        <dbReference type="Proteomes" id="UP000319004"/>
    </source>
</evidence>
<dbReference type="SFLD" id="SFLDG01065">
    <property type="entry name" value="anaerobic_coproporphyrinogen-I"/>
    <property type="match status" value="1"/>
</dbReference>
<keyword evidence="2" id="KW-0949">S-adenosyl-L-methionine</keyword>
<dbReference type="InterPro" id="IPR058240">
    <property type="entry name" value="rSAM_sf"/>
</dbReference>
<dbReference type="SFLD" id="SFLDS00029">
    <property type="entry name" value="Radical_SAM"/>
    <property type="match status" value="1"/>
</dbReference>
<evidence type="ECO:0000259" key="3">
    <source>
        <dbReference type="PROSITE" id="PS51918"/>
    </source>
</evidence>
<reference evidence="4 5" key="1">
    <citation type="submission" date="2019-03" db="EMBL/GenBank/DDBJ databases">
        <title>Deep-cultivation of Planctomycetes and their phenomic and genomic characterization uncovers novel biology.</title>
        <authorList>
            <person name="Wiegand S."/>
            <person name="Jogler M."/>
            <person name="Boedeker C."/>
            <person name="Pinto D."/>
            <person name="Vollmers J."/>
            <person name="Rivas-Marin E."/>
            <person name="Kohn T."/>
            <person name="Peeters S.H."/>
            <person name="Heuer A."/>
            <person name="Rast P."/>
            <person name="Oberbeckmann S."/>
            <person name="Bunk B."/>
            <person name="Jeske O."/>
            <person name="Meyerdierks A."/>
            <person name="Storesund J.E."/>
            <person name="Kallscheuer N."/>
            <person name="Luecker S."/>
            <person name="Lage O.M."/>
            <person name="Pohl T."/>
            <person name="Merkel B.J."/>
            <person name="Hornburger P."/>
            <person name="Mueller R.-W."/>
            <person name="Bruemmer F."/>
            <person name="Labrenz M."/>
            <person name="Spormann A.M."/>
            <person name="Op den Camp H."/>
            <person name="Overmann J."/>
            <person name="Amann R."/>
            <person name="Jetten M.S.M."/>
            <person name="Mascher T."/>
            <person name="Medema M.H."/>
            <person name="Devos D.P."/>
            <person name="Kaster A.-K."/>
            <person name="Ovreas L."/>
            <person name="Rohde M."/>
            <person name="Galperin M.Y."/>
            <person name="Jogler C."/>
        </authorList>
    </citation>
    <scope>NUCLEOTIDE SEQUENCE [LARGE SCALE GENOMIC DNA]</scope>
    <source>
        <strain evidence="4 5">Enr13</strain>
    </source>
</reference>
<dbReference type="OrthoDB" id="9808022at2"/>
<dbReference type="EMBL" id="CP037423">
    <property type="protein sequence ID" value="QDV47821.1"/>
    <property type="molecule type" value="Genomic_DNA"/>
</dbReference>
<proteinExistence type="inferred from homology"/>
<keyword evidence="2" id="KW-0143">Chaperone</keyword>
<comment type="subcellular location">
    <subcellularLocation>
        <location evidence="2">Cytoplasm</location>
    </subcellularLocation>
</comment>
<feature type="domain" description="Radical SAM core" evidence="3">
    <location>
        <begin position="1"/>
        <end position="237"/>
    </location>
</feature>
<dbReference type="AlphaFoldDB" id="A0A518I3Y5"/>
<dbReference type="CDD" id="cd01335">
    <property type="entry name" value="Radical_SAM"/>
    <property type="match status" value="1"/>
</dbReference>
<dbReference type="InterPro" id="IPR004559">
    <property type="entry name" value="HemW-like"/>
</dbReference>
<keyword evidence="2" id="KW-0479">Metal-binding</keyword>
<keyword evidence="5" id="KW-1185">Reference proteome</keyword>
<keyword evidence="2" id="KW-0349">Heme</keyword>
<gene>
    <name evidence="4" type="ORF">Enr13x_77330</name>
</gene>
<protein>
    <recommendedName>
        <fullName evidence="2">Heme chaperone HemW</fullName>
    </recommendedName>
</protein>
<evidence type="ECO:0000256" key="2">
    <source>
        <dbReference type="RuleBase" id="RU364116"/>
    </source>
</evidence>
<dbReference type="GO" id="GO:0004109">
    <property type="term" value="F:coproporphyrinogen oxidase activity"/>
    <property type="evidence" value="ECO:0007669"/>
    <property type="project" value="InterPro"/>
</dbReference>
<keyword evidence="4" id="KW-0560">Oxidoreductase</keyword>
<dbReference type="Pfam" id="PF06969">
    <property type="entry name" value="HemN_C"/>
    <property type="match status" value="1"/>
</dbReference>
<dbReference type="SUPFAM" id="SSF102114">
    <property type="entry name" value="Radical SAM enzymes"/>
    <property type="match status" value="1"/>
</dbReference>
<dbReference type="PANTHER" id="PTHR13932:SF5">
    <property type="entry name" value="RADICAL S-ADENOSYL METHIONINE DOMAIN-CONTAINING PROTEIN 1, MITOCHONDRIAL"/>
    <property type="match status" value="1"/>
</dbReference>
<organism evidence="4 5">
    <name type="scientific">Stieleria neptunia</name>
    <dbReference type="NCBI Taxonomy" id="2527979"/>
    <lineage>
        <taxon>Bacteria</taxon>
        <taxon>Pseudomonadati</taxon>
        <taxon>Planctomycetota</taxon>
        <taxon>Planctomycetia</taxon>
        <taxon>Pirellulales</taxon>
        <taxon>Pirellulaceae</taxon>
        <taxon>Stieleria</taxon>
    </lineage>
</organism>
<comment type="similarity">
    <text evidence="1">Belongs to the anaerobic coproporphyrinogen-III oxidase family. HemW subfamily.</text>
</comment>
<dbReference type="InterPro" id="IPR034505">
    <property type="entry name" value="Coproporphyrinogen-III_oxidase"/>
</dbReference>
<dbReference type="GO" id="GO:0006779">
    <property type="term" value="P:porphyrin-containing compound biosynthetic process"/>
    <property type="evidence" value="ECO:0007669"/>
    <property type="project" value="InterPro"/>
</dbReference>
<dbReference type="GO" id="GO:0005737">
    <property type="term" value="C:cytoplasm"/>
    <property type="evidence" value="ECO:0007669"/>
    <property type="project" value="UniProtKB-SubCell"/>
</dbReference>
<dbReference type="NCBIfam" id="TIGR00539">
    <property type="entry name" value="hemN_rel"/>
    <property type="match status" value="1"/>
</dbReference>
<dbReference type="RefSeq" id="WP_145391883.1">
    <property type="nucleotide sequence ID" value="NZ_CP037423.1"/>
</dbReference>
<dbReference type="InterPro" id="IPR023404">
    <property type="entry name" value="rSAM_horseshoe"/>
</dbReference>
<evidence type="ECO:0000313" key="4">
    <source>
        <dbReference type="EMBL" id="QDV47821.1"/>
    </source>
</evidence>
<dbReference type="GO" id="GO:0046872">
    <property type="term" value="F:metal ion binding"/>
    <property type="evidence" value="ECO:0007669"/>
    <property type="project" value="UniProtKB-UniRule"/>
</dbReference>
<keyword evidence="2" id="KW-0408">Iron</keyword>
<dbReference type="SFLD" id="SFLDF00288">
    <property type="entry name" value="HemN-like__clustered_with_nucl"/>
    <property type="match status" value="1"/>
</dbReference>
<dbReference type="GO" id="GO:0051539">
    <property type="term" value="F:4 iron, 4 sulfur cluster binding"/>
    <property type="evidence" value="ECO:0007669"/>
    <property type="project" value="UniProtKB-UniRule"/>
</dbReference>
<dbReference type="InterPro" id="IPR006638">
    <property type="entry name" value="Elp3/MiaA/NifB-like_rSAM"/>
</dbReference>